<reference evidence="2 3" key="1">
    <citation type="submission" date="2022-05" db="EMBL/GenBank/DDBJ databases">
        <title>Chromosome-level reference genomes for two strains of Caenorhabditis briggsae: an improved platform for comparative genomics.</title>
        <authorList>
            <person name="Stevens L."/>
            <person name="Andersen E.C."/>
        </authorList>
    </citation>
    <scope>NUCLEOTIDE SEQUENCE [LARGE SCALE GENOMIC DNA]</scope>
    <source>
        <strain evidence="2">QX1410_ONT</strain>
        <tissue evidence="2">Whole-organism</tissue>
    </source>
</reference>
<proteinExistence type="predicted"/>
<feature type="compositionally biased region" description="Polar residues" evidence="1">
    <location>
        <begin position="143"/>
        <end position="153"/>
    </location>
</feature>
<evidence type="ECO:0000256" key="1">
    <source>
        <dbReference type="SAM" id="MobiDB-lite"/>
    </source>
</evidence>
<protein>
    <submittedName>
        <fullName evidence="2">Uncharacterized protein</fullName>
    </submittedName>
</protein>
<gene>
    <name evidence="2" type="ORF">L3Y34_018943</name>
</gene>
<dbReference type="AlphaFoldDB" id="A0AAE9DLN5"/>
<dbReference type="OMA" id="FASCQTE"/>
<dbReference type="KEGG" id="cbr:CBG_21014"/>
<feature type="compositionally biased region" description="Low complexity" evidence="1">
    <location>
        <begin position="172"/>
        <end position="190"/>
    </location>
</feature>
<evidence type="ECO:0000313" key="2">
    <source>
        <dbReference type="EMBL" id="ULU07573.1"/>
    </source>
</evidence>
<organism evidence="2 3">
    <name type="scientific">Caenorhabditis briggsae</name>
    <dbReference type="NCBI Taxonomy" id="6238"/>
    <lineage>
        <taxon>Eukaryota</taxon>
        <taxon>Metazoa</taxon>
        <taxon>Ecdysozoa</taxon>
        <taxon>Nematoda</taxon>
        <taxon>Chromadorea</taxon>
        <taxon>Rhabditida</taxon>
        <taxon>Rhabditina</taxon>
        <taxon>Rhabditomorpha</taxon>
        <taxon>Rhabditoidea</taxon>
        <taxon>Rhabditidae</taxon>
        <taxon>Peloderinae</taxon>
        <taxon>Caenorhabditis</taxon>
    </lineage>
</organism>
<dbReference type="EMBL" id="CP090892">
    <property type="protein sequence ID" value="ULU07573.1"/>
    <property type="molecule type" value="Genomic_DNA"/>
</dbReference>
<feature type="region of interest" description="Disordered" evidence="1">
    <location>
        <begin position="143"/>
        <end position="190"/>
    </location>
</feature>
<accession>A0AAE9DLN5</accession>
<name>A0AAE9DLN5_CAEBR</name>
<evidence type="ECO:0000313" key="3">
    <source>
        <dbReference type="Proteomes" id="UP000827892"/>
    </source>
</evidence>
<dbReference type="Proteomes" id="UP000827892">
    <property type="component" value="Chromosome II"/>
</dbReference>
<sequence>MPSNTVCKSRSSAIPAVRQAQKRCSAHDFVRHYTEMLVIGTRQIHALHKLREIDCPIRVFEDCLTEQVIRKNNFELYQYMADDLLRKFDAMRRKENIQAQQRLAKNGEHTAHVSFKPEFVELQKMIIEQRKESETNKLFANAMSKTKGSSSTVPRVKPDYSKFKIVKRSKMSSTSPSSSSSSSSTSSPNQ</sequence>